<evidence type="ECO:0000256" key="4">
    <source>
        <dbReference type="ARBA" id="ARBA00022989"/>
    </source>
</evidence>
<evidence type="ECO:0000256" key="3">
    <source>
        <dbReference type="ARBA" id="ARBA00022692"/>
    </source>
</evidence>
<feature type="domain" description="Major facilitator superfamily (MFS) profile" evidence="7">
    <location>
        <begin position="13"/>
        <end position="390"/>
    </location>
</feature>
<dbReference type="Pfam" id="PF07690">
    <property type="entry name" value="MFS_1"/>
    <property type="match status" value="1"/>
</dbReference>
<feature type="transmembrane region" description="Helical" evidence="6">
    <location>
        <begin position="366"/>
        <end position="385"/>
    </location>
</feature>
<dbReference type="Proteomes" id="UP001214017">
    <property type="component" value="Unassembled WGS sequence"/>
</dbReference>
<feature type="transmembrane region" description="Helical" evidence="6">
    <location>
        <begin position="275"/>
        <end position="292"/>
    </location>
</feature>
<feature type="transmembrane region" description="Helical" evidence="6">
    <location>
        <begin position="166"/>
        <end position="188"/>
    </location>
</feature>
<dbReference type="EMBL" id="VWLX01000011">
    <property type="protein sequence ID" value="KAA3803383.1"/>
    <property type="molecule type" value="Genomic_DNA"/>
</dbReference>
<evidence type="ECO:0000313" key="11">
    <source>
        <dbReference type="Proteomes" id="UP000266492"/>
    </source>
</evidence>
<dbReference type="EMBL" id="JAQNWR010000008">
    <property type="protein sequence ID" value="MDC2408804.1"/>
    <property type="molecule type" value="Genomic_DNA"/>
</dbReference>
<feature type="transmembrane region" description="Helical" evidence="6">
    <location>
        <begin position="243"/>
        <end position="263"/>
    </location>
</feature>
<feature type="transmembrane region" description="Helical" evidence="6">
    <location>
        <begin position="12"/>
        <end position="39"/>
    </location>
</feature>
<feature type="transmembrane region" description="Helical" evidence="6">
    <location>
        <begin position="336"/>
        <end position="360"/>
    </location>
</feature>
<keyword evidence="2" id="KW-1003">Cell membrane</keyword>
<reference evidence="10 11" key="1">
    <citation type="submission" date="2018-08" db="EMBL/GenBank/DDBJ databases">
        <title>A genome reference for cultivated species of the human gut microbiota.</title>
        <authorList>
            <person name="Zou Y."/>
            <person name="Xue W."/>
            <person name="Luo G."/>
        </authorList>
    </citation>
    <scope>NUCLEOTIDE SEQUENCE [LARGE SCALE GENOMIC DNA]</scope>
    <source>
        <strain evidence="10 11">AF20-9LB</strain>
    </source>
</reference>
<protein>
    <submittedName>
        <fullName evidence="10">MFS transporter</fullName>
    </submittedName>
</protein>
<dbReference type="PANTHER" id="PTHR43124:SF3">
    <property type="entry name" value="CHLORAMPHENICOL EFFLUX PUMP RV0191"/>
    <property type="match status" value="1"/>
</dbReference>
<comment type="subcellular location">
    <subcellularLocation>
        <location evidence="1">Cell membrane</location>
        <topology evidence="1">Multi-pass membrane protein</topology>
    </subcellularLocation>
</comment>
<accession>A0A395W817</accession>
<dbReference type="RefSeq" id="WP_004297086.1">
    <property type="nucleotide sequence ID" value="NZ_BAABYJ010000001.1"/>
</dbReference>
<dbReference type="InterPro" id="IPR011701">
    <property type="entry name" value="MFS"/>
</dbReference>
<keyword evidence="3 6" id="KW-0812">Transmembrane</keyword>
<evidence type="ECO:0000259" key="7">
    <source>
        <dbReference type="PROSITE" id="PS50850"/>
    </source>
</evidence>
<dbReference type="AlphaFoldDB" id="A0A395W817"/>
<feature type="transmembrane region" description="Helical" evidence="6">
    <location>
        <begin position="78"/>
        <end position="105"/>
    </location>
</feature>
<evidence type="ECO:0000313" key="9">
    <source>
        <dbReference type="EMBL" id="MDC2408804.1"/>
    </source>
</evidence>
<gene>
    <name evidence="10" type="ORF">DWX70_02185</name>
    <name evidence="8" type="ORF">F3F51_15980</name>
    <name evidence="9" type="ORF">PO240_13065</name>
</gene>
<sequence>MSISTKNKHNHLLMFILTLGVFGILNTEMGVVGIIPIIAETFGVTVPDAGWTVSLFALIIAFSAPVVPLLFSRVNRKTVMVLALSVFVISNLVSVFTTNFTVLLITRAIPAFFHPLYVSIAFSTAASSVSREDAPKAVSKIFAGVSAGMVLGVPVTSYIASEFSFSAAMVFFTVVNAFVLLATIFLIPSMPVKERLSYGTQLSVLRKPVLWNSFLAALLMNAAMFGFYSYLSDYLITVTDVSFKVISLLLFVYGMANIVGNIAAGKLLAQRPFATLKYVPAIMAILYLVLYGLGKLTIPTSIVILILGIFAGIANNGNQFMVSTSATEAPDFANGLFLTAANLGTALGAAICGMFITVWGTQSSPLGAVAFLLVGVASIIIRNSLMSRNKHIMAVTI</sequence>
<evidence type="ECO:0000256" key="5">
    <source>
        <dbReference type="ARBA" id="ARBA00023136"/>
    </source>
</evidence>
<dbReference type="InterPro" id="IPR050189">
    <property type="entry name" value="MFS_Efflux_Transporters"/>
</dbReference>
<dbReference type="SUPFAM" id="SSF103473">
    <property type="entry name" value="MFS general substrate transporter"/>
    <property type="match status" value="1"/>
</dbReference>
<feature type="transmembrane region" description="Helical" evidence="6">
    <location>
        <begin position="209"/>
        <end position="231"/>
    </location>
</feature>
<dbReference type="EMBL" id="QRVZ01000001">
    <property type="protein sequence ID" value="RGS88348.1"/>
    <property type="molecule type" value="Genomic_DNA"/>
</dbReference>
<evidence type="ECO:0000313" key="12">
    <source>
        <dbReference type="Proteomes" id="UP000460135"/>
    </source>
</evidence>
<keyword evidence="5 6" id="KW-0472">Membrane</keyword>
<evidence type="ECO:0000313" key="8">
    <source>
        <dbReference type="EMBL" id="KAA3803383.1"/>
    </source>
</evidence>
<keyword evidence="4 6" id="KW-1133">Transmembrane helix</keyword>
<feature type="transmembrane region" description="Helical" evidence="6">
    <location>
        <begin position="51"/>
        <end position="71"/>
    </location>
</feature>
<dbReference type="GeneID" id="29452011"/>
<reference evidence="8 12" key="2">
    <citation type="journal article" date="2019" name="Nat. Med.">
        <title>A library of human gut bacterial isolates paired with longitudinal multiomics data enables mechanistic microbiome research.</title>
        <authorList>
            <person name="Poyet M."/>
            <person name="Groussin M."/>
            <person name="Gibbons S.M."/>
            <person name="Avila-Pacheco J."/>
            <person name="Jiang X."/>
            <person name="Kearney S.M."/>
            <person name="Perrotta A.R."/>
            <person name="Berdy B."/>
            <person name="Zhao S."/>
            <person name="Lieberman T.D."/>
            <person name="Swanson P.K."/>
            <person name="Smith M."/>
            <person name="Roesemann S."/>
            <person name="Alexander J.E."/>
            <person name="Rich S.A."/>
            <person name="Livny J."/>
            <person name="Vlamakis H."/>
            <person name="Clish C."/>
            <person name="Bullock K."/>
            <person name="Deik A."/>
            <person name="Scott J."/>
            <person name="Pierce K.A."/>
            <person name="Xavier R.J."/>
            <person name="Alm E.J."/>
        </authorList>
    </citation>
    <scope>NUCLEOTIDE SEQUENCE [LARGE SCALE GENOMIC DNA]</scope>
    <source>
        <strain evidence="8 12">BIOML-A183</strain>
    </source>
</reference>
<dbReference type="Proteomes" id="UP000266492">
    <property type="component" value="Unassembled WGS sequence"/>
</dbReference>
<feature type="transmembrane region" description="Helical" evidence="6">
    <location>
        <begin position="141"/>
        <end position="160"/>
    </location>
</feature>
<dbReference type="KEGG" id="boa:Bovatus_01448"/>
<reference evidence="9" key="3">
    <citation type="submission" date="2022-10" db="EMBL/GenBank/DDBJ databases">
        <title>Human gut microbiome strain richness.</title>
        <authorList>
            <person name="Chen-Liaw A."/>
        </authorList>
    </citation>
    <scope>NUCLEOTIDE SEQUENCE</scope>
    <source>
        <strain evidence="9">F7_m1001271B151109d0_201107</strain>
    </source>
</reference>
<feature type="transmembrane region" description="Helical" evidence="6">
    <location>
        <begin position="298"/>
        <end position="315"/>
    </location>
</feature>
<evidence type="ECO:0000256" key="2">
    <source>
        <dbReference type="ARBA" id="ARBA00022475"/>
    </source>
</evidence>
<feature type="transmembrane region" description="Helical" evidence="6">
    <location>
        <begin position="111"/>
        <end position="129"/>
    </location>
</feature>
<dbReference type="InterPro" id="IPR020846">
    <property type="entry name" value="MFS_dom"/>
</dbReference>
<evidence type="ECO:0000256" key="1">
    <source>
        <dbReference type="ARBA" id="ARBA00004651"/>
    </source>
</evidence>
<dbReference type="Proteomes" id="UP000460135">
    <property type="component" value="Unassembled WGS sequence"/>
</dbReference>
<dbReference type="GO" id="GO:0022857">
    <property type="term" value="F:transmembrane transporter activity"/>
    <property type="evidence" value="ECO:0007669"/>
    <property type="project" value="InterPro"/>
</dbReference>
<dbReference type="CDD" id="cd17324">
    <property type="entry name" value="MFS_NepI_like"/>
    <property type="match status" value="1"/>
</dbReference>
<dbReference type="PROSITE" id="PS50850">
    <property type="entry name" value="MFS"/>
    <property type="match status" value="1"/>
</dbReference>
<name>A0A395W817_BACOV</name>
<dbReference type="PANTHER" id="PTHR43124">
    <property type="entry name" value="PURINE EFFLUX PUMP PBUE"/>
    <property type="match status" value="1"/>
</dbReference>
<evidence type="ECO:0000256" key="6">
    <source>
        <dbReference type="SAM" id="Phobius"/>
    </source>
</evidence>
<evidence type="ECO:0000313" key="10">
    <source>
        <dbReference type="EMBL" id="RGS88348.1"/>
    </source>
</evidence>
<comment type="caution">
    <text evidence="10">The sequence shown here is derived from an EMBL/GenBank/DDBJ whole genome shotgun (WGS) entry which is preliminary data.</text>
</comment>
<organism evidence="10 11">
    <name type="scientific">Bacteroides ovatus</name>
    <dbReference type="NCBI Taxonomy" id="28116"/>
    <lineage>
        <taxon>Bacteria</taxon>
        <taxon>Pseudomonadati</taxon>
        <taxon>Bacteroidota</taxon>
        <taxon>Bacteroidia</taxon>
        <taxon>Bacteroidales</taxon>
        <taxon>Bacteroidaceae</taxon>
        <taxon>Bacteroides</taxon>
    </lineage>
</organism>
<dbReference type="GO" id="GO:0005886">
    <property type="term" value="C:plasma membrane"/>
    <property type="evidence" value="ECO:0007669"/>
    <property type="project" value="UniProtKB-SubCell"/>
</dbReference>
<dbReference type="InterPro" id="IPR036259">
    <property type="entry name" value="MFS_trans_sf"/>
</dbReference>
<proteinExistence type="predicted"/>
<dbReference type="Gene3D" id="1.20.1250.20">
    <property type="entry name" value="MFS general substrate transporter like domains"/>
    <property type="match status" value="1"/>
</dbReference>